<sequence length="203" mass="22313">MNFEDQKISEFIEQVASNTPTPGGGAVGAITAAMATALVEMVASLTIGKKGYEDYEAGMEKTLSEASYRRKRLLELSNLDAKAFDGVMEAMKMPKDTDDQKRARTEKLQESLKKASEAPYELAREISKVCPLAQFVNKYGNKNALSDAKSAVWLLKASFEIASSNVNINLDLIKDETFNAKMREALKALSGMIDQCLKESKIV</sequence>
<reference evidence="2" key="1">
    <citation type="journal article" date="2020" name="mSystems">
        <title>Genome- and Community-Level Interaction Insights into Carbon Utilization and Element Cycling Functions of Hydrothermarchaeota in Hydrothermal Sediment.</title>
        <authorList>
            <person name="Zhou Z."/>
            <person name="Liu Y."/>
            <person name="Xu W."/>
            <person name="Pan J."/>
            <person name="Luo Z.H."/>
            <person name="Li M."/>
        </authorList>
    </citation>
    <scope>NUCLEOTIDE SEQUENCE [LARGE SCALE GENOMIC DNA]</scope>
    <source>
        <strain evidence="2">SpSt-966</strain>
    </source>
</reference>
<keyword evidence="2" id="KW-0808">Transferase</keyword>
<gene>
    <name evidence="2" type="ORF">ENX73_06895</name>
</gene>
<comment type="caution">
    <text evidence="2">The sequence shown here is derived from an EMBL/GenBank/DDBJ whole genome shotgun (WGS) entry which is preliminary data.</text>
</comment>
<dbReference type="AlphaFoldDB" id="A0A7V3VT51"/>
<protein>
    <submittedName>
        <fullName evidence="2">Formiminotransferase-cyclodeaminase</fullName>
    </submittedName>
</protein>
<proteinExistence type="predicted"/>
<evidence type="ECO:0000259" key="1">
    <source>
        <dbReference type="Pfam" id="PF04961"/>
    </source>
</evidence>
<dbReference type="Pfam" id="PF04961">
    <property type="entry name" value="FTCD_C"/>
    <property type="match status" value="1"/>
</dbReference>
<name>A0A7V3VT51_9BACT</name>
<evidence type="ECO:0000313" key="2">
    <source>
        <dbReference type="EMBL" id="HGE75827.1"/>
    </source>
</evidence>
<dbReference type="Gene3D" id="1.20.120.680">
    <property type="entry name" value="Formiminotetrahydrofolate cyclodeaminase monomer, up-and-down helical bundle"/>
    <property type="match status" value="1"/>
</dbReference>
<dbReference type="GO" id="GO:0016740">
    <property type="term" value="F:transferase activity"/>
    <property type="evidence" value="ECO:0007669"/>
    <property type="project" value="UniProtKB-KW"/>
</dbReference>
<feature type="domain" description="Cyclodeaminase/cyclohydrolase" evidence="1">
    <location>
        <begin position="8"/>
        <end position="187"/>
    </location>
</feature>
<dbReference type="SUPFAM" id="SSF101262">
    <property type="entry name" value="Methenyltetrahydrofolate cyclohydrolase-like"/>
    <property type="match status" value="1"/>
</dbReference>
<dbReference type="InterPro" id="IPR036178">
    <property type="entry name" value="Formintransfe-cycloase-like_sf"/>
</dbReference>
<dbReference type="InterPro" id="IPR007044">
    <property type="entry name" value="Cyclodeamin/CycHdrlase"/>
</dbReference>
<organism evidence="2">
    <name type="scientific">Mesoaciditoga lauensis</name>
    <dbReference type="NCBI Taxonomy" id="1495039"/>
    <lineage>
        <taxon>Bacteria</taxon>
        <taxon>Thermotogati</taxon>
        <taxon>Thermotogota</taxon>
        <taxon>Thermotogae</taxon>
        <taxon>Mesoaciditogales</taxon>
        <taxon>Mesoaciditogaceae</taxon>
        <taxon>Mesoaciditoga</taxon>
    </lineage>
</organism>
<dbReference type="EMBL" id="DTPE01000273">
    <property type="protein sequence ID" value="HGE75827.1"/>
    <property type="molecule type" value="Genomic_DNA"/>
</dbReference>
<accession>A0A7V3VT51</accession>